<dbReference type="Gene3D" id="1.10.150.20">
    <property type="entry name" value="5' to 3' exonuclease, C-terminal subdomain"/>
    <property type="match status" value="1"/>
</dbReference>
<dbReference type="InterPro" id="IPR006167">
    <property type="entry name" value="XPF"/>
</dbReference>
<comment type="function">
    <text evidence="17">Catalytic component of a structure-specific DNA repair endonuclease responsible for the 5-prime incision during DNA repair, and which is essential for nucleotide excision repair (NER) and interstrand cross-link (ICL) repair.</text>
</comment>
<dbReference type="Pfam" id="PF02732">
    <property type="entry name" value="ERCC4"/>
    <property type="match status" value="1"/>
</dbReference>
<evidence type="ECO:0000256" key="4">
    <source>
        <dbReference type="ARBA" id="ARBA00010015"/>
    </source>
</evidence>
<gene>
    <name evidence="23" type="primary">xpf</name>
</gene>
<feature type="domain" description="ERCC4" evidence="22">
    <location>
        <begin position="662"/>
        <end position="742"/>
    </location>
</feature>
<dbReference type="InterPro" id="IPR010994">
    <property type="entry name" value="RuvA_2-like"/>
</dbReference>
<comment type="subunit">
    <text evidence="18">Heterodimer composed of ERCC1 and ERCC4/XPF. Interacts with SLX4/BTBD12; this interaction is direct and links the ERCC1-ERCC4/XPF complex to SLX4, which may coordinate the action of the structure-specific endonuclease during DNA repair.</text>
</comment>
<dbReference type="InterPro" id="IPR011335">
    <property type="entry name" value="Restrct_endonuc-II-like"/>
</dbReference>
<keyword evidence="7" id="KW-0540">Nuclease</keyword>
<dbReference type="PANTHER" id="PTHR10150">
    <property type="entry name" value="DNA REPAIR ENDONUCLEASE XPF"/>
    <property type="match status" value="1"/>
</dbReference>
<evidence type="ECO:0000256" key="7">
    <source>
        <dbReference type="ARBA" id="ARBA00022722"/>
    </source>
</evidence>
<protein>
    <recommendedName>
        <fullName evidence="19">DNA repair endonuclease XPF</fullName>
    </recommendedName>
    <alternativeName>
        <fullName evidence="20">DNA excision repair protein ERCC-4</fullName>
    </alternativeName>
</protein>
<evidence type="ECO:0000256" key="18">
    <source>
        <dbReference type="ARBA" id="ARBA00064560"/>
    </source>
</evidence>
<evidence type="ECO:0000256" key="10">
    <source>
        <dbReference type="ARBA" id="ARBA00022763"/>
    </source>
</evidence>
<proteinExistence type="evidence at transcript level"/>
<evidence type="ECO:0000256" key="13">
    <source>
        <dbReference type="ARBA" id="ARBA00022990"/>
    </source>
</evidence>
<keyword evidence="15" id="KW-0234">DNA repair</keyword>
<evidence type="ECO:0000256" key="15">
    <source>
        <dbReference type="ARBA" id="ARBA00023204"/>
    </source>
</evidence>
<dbReference type="GO" id="GO:0003697">
    <property type="term" value="F:single-stranded DNA binding"/>
    <property type="evidence" value="ECO:0007669"/>
    <property type="project" value="InterPro"/>
</dbReference>
<comment type="cofactor">
    <cofactor evidence="1">
        <name>Mg(2+)</name>
        <dbReference type="ChEBI" id="CHEBI:18420"/>
    </cofactor>
</comment>
<keyword evidence="8" id="KW-0677">Repeat</keyword>
<comment type="subcellular location">
    <subcellularLocation>
        <location evidence="3">Chromosome</location>
    </subcellularLocation>
    <subcellularLocation>
        <location evidence="2">Nucleus</location>
    </subcellularLocation>
</comment>
<keyword evidence="5" id="KW-0158">Chromosome</keyword>
<evidence type="ECO:0000256" key="6">
    <source>
        <dbReference type="ARBA" id="ARBA00022553"/>
    </source>
</evidence>
<keyword evidence="14" id="KW-0238">DNA-binding</keyword>
<dbReference type="SUPFAM" id="SSF47781">
    <property type="entry name" value="RuvA domain 2-like"/>
    <property type="match status" value="1"/>
</dbReference>
<evidence type="ECO:0000313" key="23">
    <source>
        <dbReference type="EMBL" id="ACO52467.1"/>
    </source>
</evidence>
<dbReference type="NCBIfam" id="TIGR00596">
    <property type="entry name" value="rad1"/>
    <property type="match status" value="1"/>
</dbReference>
<evidence type="ECO:0000256" key="2">
    <source>
        <dbReference type="ARBA" id="ARBA00004123"/>
    </source>
</evidence>
<evidence type="ECO:0000256" key="16">
    <source>
        <dbReference type="ARBA" id="ARBA00023242"/>
    </source>
</evidence>
<dbReference type="GO" id="GO:0003684">
    <property type="term" value="F:damaged DNA binding"/>
    <property type="evidence" value="ECO:0007669"/>
    <property type="project" value="TreeGrafter"/>
</dbReference>
<keyword evidence="12" id="KW-0460">Magnesium</keyword>
<dbReference type="GO" id="GO:1901255">
    <property type="term" value="P:nucleotide-excision repair involved in interstrand cross-link repair"/>
    <property type="evidence" value="ECO:0007669"/>
    <property type="project" value="TreeGrafter"/>
</dbReference>
<dbReference type="FunFam" id="3.40.50.10130:FF:000002">
    <property type="entry name" value="DNA repair endonuclease XPF"/>
    <property type="match status" value="1"/>
</dbReference>
<evidence type="ECO:0000256" key="8">
    <source>
        <dbReference type="ARBA" id="ARBA00022737"/>
    </source>
</evidence>
<dbReference type="FunFam" id="1.10.150.20:FF:000040">
    <property type="entry name" value="DNA repair endonuclease XPF isoform X2"/>
    <property type="match status" value="1"/>
</dbReference>
<dbReference type="GO" id="GO:0000014">
    <property type="term" value="F:single-stranded DNA endodeoxyribonuclease activity"/>
    <property type="evidence" value="ECO:0007669"/>
    <property type="project" value="TreeGrafter"/>
</dbReference>
<dbReference type="CDD" id="cd20078">
    <property type="entry name" value="XPF_nuclease_XPF_euk"/>
    <property type="match status" value="1"/>
</dbReference>
<evidence type="ECO:0000256" key="21">
    <source>
        <dbReference type="SAM" id="MobiDB-lite"/>
    </source>
</evidence>
<dbReference type="PANTHER" id="PTHR10150:SF0">
    <property type="entry name" value="DNA REPAIR ENDONUCLEASE XPF"/>
    <property type="match status" value="1"/>
</dbReference>
<dbReference type="InterPro" id="IPR006166">
    <property type="entry name" value="ERCC4_domain"/>
</dbReference>
<organism evidence="23">
    <name type="scientific">Chelon auratus</name>
    <name type="common">Golden grey mullet</name>
    <name type="synonym">Liza aurata</name>
    <dbReference type="NCBI Taxonomy" id="48191"/>
    <lineage>
        <taxon>Eukaryota</taxon>
        <taxon>Metazoa</taxon>
        <taxon>Chordata</taxon>
        <taxon>Craniata</taxon>
        <taxon>Vertebrata</taxon>
        <taxon>Euteleostomi</taxon>
        <taxon>Actinopterygii</taxon>
        <taxon>Neopterygii</taxon>
        <taxon>Teleostei</taxon>
        <taxon>Neoteleostei</taxon>
        <taxon>Acanthomorphata</taxon>
        <taxon>Ovalentaria</taxon>
        <taxon>Mugilomorphae</taxon>
        <taxon>Mugilidae</taxon>
        <taxon>Chelon</taxon>
    </lineage>
</organism>
<dbReference type="EMBL" id="FJ438474">
    <property type="protein sequence ID" value="ACO52467.1"/>
    <property type="molecule type" value="mRNA"/>
</dbReference>
<keyword evidence="13" id="KW-0007">Acetylation</keyword>
<evidence type="ECO:0000256" key="5">
    <source>
        <dbReference type="ARBA" id="ARBA00022454"/>
    </source>
</evidence>
<evidence type="ECO:0000256" key="20">
    <source>
        <dbReference type="ARBA" id="ARBA00078823"/>
    </source>
</evidence>
<dbReference type="GO" id="GO:0000110">
    <property type="term" value="C:nucleotide-excision repair factor 1 complex"/>
    <property type="evidence" value="ECO:0007669"/>
    <property type="project" value="TreeGrafter"/>
</dbReference>
<comment type="similarity">
    <text evidence="4">Belongs to the XPF family.</text>
</comment>
<keyword evidence="9 23" id="KW-0255">Endonuclease</keyword>
<dbReference type="GO" id="GO:0005694">
    <property type="term" value="C:chromosome"/>
    <property type="evidence" value="ECO:0007669"/>
    <property type="project" value="UniProtKB-SubCell"/>
</dbReference>
<evidence type="ECO:0000256" key="9">
    <source>
        <dbReference type="ARBA" id="ARBA00022759"/>
    </source>
</evidence>
<evidence type="ECO:0000256" key="19">
    <source>
        <dbReference type="ARBA" id="ARBA00072370"/>
    </source>
</evidence>
<dbReference type="Gene3D" id="3.40.50.10130">
    <property type="match status" value="1"/>
</dbReference>
<keyword evidence="6" id="KW-0597">Phosphoprotein</keyword>
<evidence type="ECO:0000256" key="1">
    <source>
        <dbReference type="ARBA" id="ARBA00001946"/>
    </source>
</evidence>
<dbReference type="InterPro" id="IPR047520">
    <property type="entry name" value="XPF_nuclease"/>
</dbReference>
<keyword evidence="11" id="KW-0378">Hydrolase</keyword>
<keyword evidence="16" id="KW-0539">Nucleus</keyword>
<evidence type="ECO:0000259" key="22">
    <source>
        <dbReference type="SMART" id="SM00891"/>
    </source>
</evidence>
<feature type="compositionally biased region" description="Basic and acidic residues" evidence="21">
    <location>
        <begin position="445"/>
        <end position="463"/>
    </location>
</feature>
<dbReference type="GO" id="GO:0000724">
    <property type="term" value="P:double-strand break repair via homologous recombination"/>
    <property type="evidence" value="ECO:0007669"/>
    <property type="project" value="TreeGrafter"/>
</dbReference>
<sequence length="897" mass="101400">MARPLLEFETEMFLSLFGCDGLLVVAEGMGIDRILLQFMRVYSEQGSLVLLLNTTTPEQEYFTEQLRVEGVTHLPRTVTSDVQSTERYNVYTEGGVLFVTSRILVVDFLTDRIPAHLISGILVYRAHKIIESCQEAFILRLFRQKNKTGFIKAFTDKATAFSSGFCQVERVMRNLFVKKLYLWPRFQVSVNTALDRHKPEVVELHVSLTPAMRAIQSSILDIMSACLKELKRYNPTLEAEDLSLENTLGNSFEKTIRHYLDPLWHQLGAKTKALVQDLKVLRVLLLYLTQYDCVTFLNLLESLRSSQKSFGSNSGWLFLDSSTSMFMNARSRVHRIPESKKKLKVGADPEKQKMSSASEVKRELVLEKSPKWEALTEVLEEIERENKSSQHEPGRVLICASDDRTCAQLQQYIRHGSDWLLNRLYARTIGKRDASAAAAFELDSHQKGKDWVKKGPKGKEPAQKKKTTKGKSRPSLTLTQMMGKEETGEAAVMGGSGDEDELVEEGDGEEEELKLDLSSDAYYGVLKEPLTVIHPLKGCTDPHSLTRVLHEVEPSFVVLYDAELSFVRQLEIYKANRPGKALRVYFLIYGGSTEEQKYLTALSKEKKAFEHLIREKATMVIPEEREGREDTNLDLARNLEPANATTNSHKAGGQEQPKEPSRVIVDMREFRSELPSLLHRRGLDIEPVTLEVGDYILTPDTCVERKSVSDLIGSLQSGRLYTQCLSMTRYYRKPVLLIEFDPAKPFSLMARSDFRHEISSNDISSKLTLLTLHFPRLRILWCPSPHATAELFLELKQGRLEPDASAAQAVTAESDTVAESADLYNPGPYDFLLKMPGVSMKNYRALIKNADSIADLVKLSQDELAEMLGNTNNAKLLYEFLHNAADVPAPVQKTKQT</sequence>
<dbReference type="GO" id="GO:0000712">
    <property type="term" value="P:resolution of meiotic recombination intermediates"/>
    <property type="evidence" value="ECO:0007669"/>
    <property type="project" value="TreeGrafter"/>
</dbReference>
<keyword evidence="10" id="KW-0227">DNA damage</keyword>
<dbReference type="SUPFAM" id="SSF52980">
    <property type="entry name" value="Restriction endonuclease-like"/>
    <property type="match status" value="1"/>
</dbReference>
<dbReference type="SMART" id="SM00891">
    <property type="entry name" value="ERCC4"/>
    <property type="match status" value="1"/>
</dbReference>
<evidence type="ECO:0000256" key="11">
    <source>
        <dbReference type="ARBA" id="ARBA00022801"/>
    </source>
</evidence>
<evidence type="ECO:0000256" key="3">
    <source>
        <dbReference type="ARBA" id="ARBA00004286"/>
    </source>
</evidence>
<reference evidence="23" key="1">
    <citation type="submission" date="2008-11" db="EMBL/GenBank/DDBJ databases">
        <title>Biomarker responses in European sea bass (Dicentrarchus labrax) and golden grey mullet (Liza aurata) from Aveiro Lagoon (Portugal).</title>
        <authorList>
            <person name="Nogueira P."/>
            <person name="Pacheco M."/>
            <person name="Pereira M.L."/>
            <person name="Rotchell J."/>
            <person name="Mendo S."/>
        </authorList>
    </citation>
    <scope>NUCLEOTIDE SEQUENCE</scope>
</reference>
<accession>C1J9L6</accession>
<dbReference type="AlphaFoldDB" id="C1J9L6"/>
<evidence type="ECO:0000256" key="14">
    <source>
        <dbReference type="ARBA" id="ARBA00023125"/>
    </source>
</evidence>
<feature type="region of interest" description="Disordered" evidence="21">
    <location>
        <begin position="445"/>
        <end position="502"/>
    </location>
</feature>
<evidence type="ECO:0000256" key="17">
    <source>
        <dbReference type="ARBA" id="ARBA00060353"/>
    </source>
</evidence>
<evidence type="ECO:0000256" key="12">
    <source>
        <dbReference type="ARBA" id="ARBA00022842"/>
    </source>
</evidence>
<name>C1J9L6_CHEAU</name>
<dbReference type="GO" id="GO:0009411">
    <property type="term" value="P:response to UV"/>
    <property type="evidence" value="ECO:0007669"/>
    <property type="project" value="UniProtKB-ARBA"/>
</dbReference>